<evidence type="ECO:0000313" key="3">
    <source>
        <dbReference type="Proteomes" id="UP000595437"/>
    </source>
</evidence>
<dbReference type="AlphaFoldDB" id="A0A7T8HI18"/>
<reference evidence="3" key="1">
    <citation type="submission" date="2021-01" db="EMBL/GenBank/DDBJ databases">
        <title>Caligus Genome Assembly.</title>
        <authorList>
            <person name="Gallardo-Escarate C."/>
        </authorList>
    </citation>
    <scope>NUCLEOTIDE SEQUENCE [LARGE SCALE GENOMIC DNA]</scope>
</reference>
<name>A0A7T8HI18_CALRO</name>
<dbReference type="Proteomes" id="UP000595437">
    <property type="component" value="Chromosome 7"/>
</dbReference>
<sequence>MNPEDPRGNVQTSAQKRDPWMTRLHSARKFLKEEHAHRAYLFAEYSKHVKG</sequence>
<keyword evidence="3" id="KW-1185">Reference proteome</keyword>
<feature type="region of interest" description="Disordered" evidence="1">
    <location>
        <begin position="1"/>
        <end position="20"/>
    </location>
</feature>
<accession>A0A7T8HI18</accession>
<evidence type="ECO:0000313" key="2">
    <source>
        <dbReference type="EMBL" id="QQP50449.1"/>
    </source>
</evidence>
<gene>
    <name evidence="2" type="ORF">FKW44_011455</name>
</gene>
<protein>
    <submittedName>
        <fullName evidence="2">Uncharacterized protein</fullName>
    </submittedName>
</protein>
<organism evidence="2 3">
    <name type="scientific">Caligus rogercresseyi</name>
    <name type="common">Sea louse</name>
    <dbReference type="NCBI Taxonomy" id="217165"/>
    <lineage>
        <taxon>Eukaryota</taxon>
        <taxon>Metazoa</taxon>
        <taxon>Ecdysozoa</taxon>
        <taxon>Arthropoda</taxon>
        <taxon>Crustacea</taxon>
        <taxon>Multicrustacea</taxon>
        <taxon>Hexanauplia</taxon>
        <taxon>Copepoda</taxon>
        <taxon>Siphonostomatoida</taxon>
        <taxon>Caligidae</taxon>
        <taxon>Caligus</taxon>
    </lineage>
</organism>
<evidence type="ECO:0000256" key="1">
    <source>
        <dbReference type="SAM" id="MobiDB-lite"/>
    </source>
</evidence>
<proteinExistence type="predicted"/>
<dbReference type="EMBL" id="CP045896">
    <property type="protein sequence ID" value="QQP50449.1"/>
    <property type="molecule type" value="Genomic_DNA"/>
</dbReference>